<dbReference type="InterPro" id="IPR036206">
    <property type="entry name" value="ThiamineP_synth_sf"/>
</dbReference>
<dbReference type="STRING" id="504832.OCA5_c08030"/>
<protein>
    <submittedName>
        <fullName evidence="2">Thiamine-phosphate pyrophosphorylase ThiE</fullName>
        <ecNumber evidence="2">2.5.1.3</ecNumber>
    </submittedName>
</protein>
<dbReference type="HOGENOM" id="CLU_018272_3_1_5"/>
<evidence type="ECO:0000313" key="3">
    <source>
        <dbReference type="Proteomes" id="UP000007730"/>
    </source>
</evidence>
<dbReference type="eggNOG" id="COG0352">
    <property type="taxonomic scope" value="Bacteria"/>
</dbReference>
<dbReference type="PATRIC" id="fig|504832.7.peg.849"/>
<keyword evidence="3" id="KW-1185">Reference proteome</keyword>
<dbReference type="EC" id="2.5.1.3" evidence="2"/>
<dbReference type="AlphaFoldDB" id="B6JJ24"/>
<dbReference type="GO" id="GO:0009228">
    <property type="term" value="P:thiamine biosynthetic process"/>
    <property type="evidence" value="ECO:0007669"/>
    <property type="project" value="UniProtKB-KW"/>
</dbReference>
<dbReference type="Gene3D" id="3.20.20.70">
    <property type="entry name" value="Aldolase class I"/>
    <property type="match status" value="1"/>
</dbReference>
<dbReference type="SUPFAM" id="SSF51391">
    <property type="entry name" value="Thiamin phosphate synthase"/>
    <property type="match status" value="1"/>
</dbReference>
<keyword evidence="2" id="KW-0808">Transferase</keyword>
<dbReference type="Proteomes" id="UP000007730">
    <property type="component" value="Chromosome"/>
</dbReference>
<gene>
    <name evidence="2" type="primary">thiE1</name>
    <name evidence="2" type="ordered locus">OCA5_c08030</name>
</gene>
<dbReference type="CDD" id="cd00564">
    <property type="entry name" value="TMP_TenI"/>
    <property type="match status" value="1"/>
</dbReference>
<sequence length="229" mass="24231">MAPSRSSAPAQPMPRLYLATPALDDTAAFAASLPPLLTACDVAAVLLRLNEADERTLTSRIKTLAGPVQAAGTALLVEGRQSLAVRGGADGVHVEGLEQMEDAASLKAQRIVGVGQLHTRHDAMLAGERGADYLLFGEPSRNGERPSPEAIFERLQWWAELFEPPCVGYAATLEEATLFAGSGADFIMAADFIWNDARGPKAALEEAQAAIRARFEATFSAAAGQVTRS</sequence>
<proteinExistence type="predicted"/>
<dbReference type="OrthoDB" id="7159061at2"/>
<reference evidence="2 3" key="1">
    <citation type="journal article" date="2011" name="J. Bacteriol.">
        <title>Complete genome sequences of the chemolithoautotrophic Oligotropha carboxidovorans strains OM4 and OM5.</title>
        <authorList>
            <person name="Volland S."/>
            <person name="Rachinger M."/>
            <person name="Strittmatter A."/>
            <person name="Daniel R."/>
            <person name="Gottschalk G."/>
            <person name="Meyer O."/>
        </authorList>
    </citation>
    <scope>NUCLEOTIDE SEQUENCE [LARGE SCALE GENOMIC DNA]</scope>
    <source>
        <strain evidence="3">ATCC 49405 / DSM 1227 / KCTC 32145 / OM5</strain>
    </source>
</reference>
<dbReference type="KEGG" id="ocg:OCA5_c08030"/>
<feature type="domain" description="Thiamine phosphate synthase/TenI" evidence="1">
    <location>
        <begin position="16"/>
        <end position="188"/>
    </location>
</feature>
<dbReference type="KEGG" id="oca:OCAR_7314"/>
<dbReference type="RefSeq" id="WP_012564444.1">
    <property type="nucleotide sequence ID" value="NC_011386.1"/>
</dbReference>
<name>B6JJ24_AFIC5</name>
<organism evidence="2 3">
    <name type="scientific">Afipia carboxidovorans (strain ATCC 49405 / DSM 1227 / KCTC 32145 / OM5)</name>
    <name type="common">Oligotropha carboxidovorans</name>
    <dbReference type="NCBI Taxonomy" id="504832"/>
    <lineage>
        <taxon>Bacteria</taxon>
        <taxon>Pseudomonadati</taxon>
        <taxon>Pseudomonadota</taxon>
        <taxon>Alphaproteobacteria</taxon>
        <taxon>Hyphomicrobiales</taxon>
        <taxon>Nitrobacteraceae</taxon>
        <taxon>Afipia</taxon>
    </lineage>
</organism>
<evidence type="ECO:0000313" key="2">
    <source>
        <dbReference type="EMBL" id="AEI05525.1"/>
    </source>
</evidence>
<evidence type="ECO:0000259" key="1">
    <source>
        <dbReference type="Pfam" id="PF02581"/>
    </source>
</evidence>
<dbReference type="InterPro" id="IPR022998">
    <property type="entry name" value="ThiamineP_synth_TenI"/>
</dbReference>
<dbReference type="InterPro" id="IPR013785">
    <property type="entry name" value="Aldolase_TIM"/>
</dbReference>
<dbReference type="EMBL" id="CP002826">
    <property type="protein sequence ID" value="AEI05525.1"/>
    <property type="molecule type" value="Genomic_DNA"/>
</dbReference>
<dbReference type="GO" id="GO:0004789">
    <property type="term" value="F:thiamine-phosphate diphosphorylase activity"/>
    <property type="evidence" value="ECO:0007669"/>
    <property type="project" value="UniProtKB-EC"/>
</dbReference>
<dbReference type="Pfam" id="PF02581">
    <property type="entry name" value="TMP-TENI"/>
    <property type="match status" value="1"/>
</dbReference>
<accession>B6JJ24</accession>